<sequence>MNGVHLNDLVDEYEQVYEPKKIAHYPNGIIDIVTGPVHATTILSVVASSTPLPLPPPKSTARVPSTLHSFSSSLASFSLAAQQTTSLACPMAMLSTMASELTQLQHQLAHSTDQYGGPMPFVLNYEPREYPIPRLFIVLPDSFKDWDPRSFLMNRFRLYFLRECGDDCESGTGHGSTLDQLSITTMGSSTTIPVKNSIHLTRHEGYELLRPTEFFDQYGPYVLGMLRILRID</sequence>
<reference evidence="1 2" key="1">
    <citation type="submission" date="2016-05" db="EMBL/GenBank/DDBJ databases">
        <title>Genome sequencing reveals origins of a unique bacterial endosymbiosis in the earliest lineages of terrestrial Fungi.</title>
        <authorList>
            <consortium name="DOE Joint Genome Institute"/>
            <person name="Uehling J."/>
            <person name="Gryganskyi A."/>
            <person name="Hameed K."/>
            <person name="Tschaplinski T."/>
            <person name="Misztal P."/>
            <person name="Wu S."/>
            <person name="Desiro A."/>
            <person name="Vande Pol N."/>
            <person name="Du Z.-Y."/>
            <person name="Zienkiewicz A."/>
            <person name="Zienkiewicz K."/>
            <person name="Morin E."/>
            <person name="Tisserant E."/>
            <person name="Splivallo R."/>
            <person name="Hainaut M."/>
            <person name="Henrissat B."/>
            <person name="Ohm R."/>
            <person name="Kuo A."/>
            <person name="Yan J."/>
            <person name="Lipzen A."/>
            <person name="Nolan M."/>
            <person name="Labutti K."/>
            <person name="Barry K."/>
            <person name="Goldstein A."/>
            <person name="Labbe J."/>
            <person name="Schadt C."/>
            <person name="Tuskan G."/>
            <person name="Grigoriev I."/>
            <person name="Martin F."/>
            <person name="Vilgalys R."/>
            <person name="Bonito G."/>
        </authorList>
    </citation>
    <scope>NUCLEOTIDE SEQUENCE [LARGE SCALE GENOMIC DNA]</scope>
    <source>
        <strain evidence="1 2">AG-77</strain>
    </source>
</reference>
<dbReference type="OrthoDB" id="2444617at2759"/>
<accession>A0A197KI30</accession>
<gene>
    <name evidence="1" type="ORF">K457DRAFT_12450</name>
</gene>
<dbReference type="AlphaFoldDB" id="A0A197KI30"/>
<proteinExistence type="predicted"/>
<keyword evidence="2" id="KW-1185">Reference proteome</keyword>
<organism evidence="1 2">
    <name type="scientific">Linnemannia elongata AG-77</name>
    <dbReference type="NCBI Taxonomy" id="1314771"/>
    <lineage>
        <taxon>Eukaryota</taxon>
        <taxon>Fungi</taxon>
        <taxon>Fungi incertae sedis</taxon>
        <taxon>Mucoromycota</taxon>
        <taxon>Mortierellomycotina</taxon>
        <taxon>Mortierellomycetes</taxon>
        <taxon>Mortierellales</taxon>
        <taxon>Mortierellaceae</taxon>
        <taxon>Linnemannia</taxon>
    </lineage>
</organism>
<name>A0A197KI30_9FUNG</name>
<protein>
    <submittedName>
        <fullName evidence="1">Uncharacterized protein</fullName>
    </submittedName>
</protein>
<dbReference type="EMBL" id="KV442011">
    <property type="protein sequence ID" value="OAQ36798.1"/>
    <property type="molecule type" value="Genomic_DNA"/>
</dbReference>
<evidence type="ECO:0000313" key="1">
    <source>
        <dbReference type="EMBL" id="OAQ36798.1"/>
    </source>
</evidence>
<evidence type="ECO:0000313" key="2">
    <source>
        <dbReference type="Proteomes" id="UP000078512"/>
    </source>
</evidence>
<dbReference type="Proteomes" id="UP000078512">
    <property type="component" value="Unassembled WGS sequence"/>
</dbReference>